<dbReference type="Proteomes" id="UP000054516">
    <property type="component" value="Unassembled WGS sequence"/>
</dbReference>
<proteinExistence type="predicted"/>
<accession>A0A1W2TBW3</accession>
<protein>
    <submittedName>
        <fullName evidence="2">Uncharacterized protein</fullName>
    </submittedName>
</protein>
<dbReference type="AlphaFoldDB" id="A0A1W2TBW3"/>
<reference evidence="2" key="1">
    <citation type="submission" date="2016-03" db="EMBL/GenBank/DDBJ databases">
        <title>Draft genome sequence of Rosellinia necatrix.</title>
        <authorList>
            <person name="Kanematsu S."/>
        </authorList>
    </citation>
    <scope>NUCLEOTIDE SEQUENCE [LARGE SCALE GENOMIC DNA]</scope>
    <source>
        <strain evidence="2">W97</strain>
    </source>
</reference>
<feature type="region of interest" description="Disordered" evidence="1">
    <location>
        <begin position="1"/>
        <end position="39"/>
    </location>
</feature>
<evidence type="ECO:0000313" key="2">
    <source>
        <dbReference type="EMBL" id="GAP85409.1"/>
    </source>
</evidence>
<organism evidence="2">
    <name type="scientific">Rosellinia necatrix</name>
    <name type="common">White root-rot fungus</name>
    <dbReference type="NCBI Taxonomy" id="77044"/>
    <lineage>
        <taxon>Eukaryota</taxon>
        <taxon>Fungi</taxon>
        <taxon>Dikarya</taxon>
        <taxon>Ascomycota</taxon>
        <taxon>Pezizomycotina</taxon>
        <taxon>Sordariomycetes</taxon>
        <taxon>Xylariomycetidae</taxon>
        <taxon>Xylariales</taxon>
        <taxon>Xylariaceae</taxon>
        <taxon>Rosellinia</taxon>
    </lineage>
</organism>
<name>A0A1W2TBW3_ROSNE</name>
<evidence type="ECO:0000313" key="3">
    <source>
        <dbReference type="Proteomes" id="UP000054516"/>
    </source>
</evidence>
<keyword evidence="3" id="KW-1185">Reference proteome</keyword>
<dbReference type="EMBL" id="DF977455">
    <property type="protein sequence ID" value="GAP85409.1"/>
    <property type="molecule type" value="Genomic_DNA"/>
</dbReference>
<evidence type="ECO:0000256" key="1">
    <source>
        <dbReference type="SAM" id="MobiDB-lite"/>
    </source>
</evidence>
<sequence>MRTPWYDTATAGSSPSPPWKTSLRPGYVEGGTKESTLPSSDLGDISSLLAIVQPAVSGDGILPIVGYVKSRDKVVLALGPATPPGVL</sequence>
<gene>
    <name evidence="2" type="ORF">SAMD00023353_1001050</name>
</gene>